<proteinExistence type="predicted"/>
<comment type="caution">
    <text evidence="2">The sequence shown here is derived from an EMBL/GenBank/DDBJ whole genome shotgun (WGS) entry which is preliminary data.</text>
</comment>
<accession>A0A4Y2N1L6</accession>
<dbReference type="AlphaFoldDB" id="A0A4Y2N1L6"/>
<sequence length="100" mass="11094">MGASRALSEVTVDSDATLNSKPRVTSFAESYRQTSRLRIPQIDTPGIKANYVDHLSRTASTRGGVTSMRSWKRTRAAIAAHGAPYSTREEKRKSRNQREG</sequence>
<gene>
    <name evidence="2" type="ORF">AVEN_267681_1</name>
</gene>
<reference evidence="2 3" key="1">
    <citation type="journal article" date="2019" name="Sci. Rep.">
        <title>Orb-weaving spider Araneus ventricosus genome elucidates the spidroin gene catalogue.</title>
        <authorList>
            <person name="Kono N."/>
            <person name="Nakamura H."/>
            <person name="Ohtoshi R."/>
            <person name="Moran D.A.P."/>
            <person name="Shinohara A."/>
            <person name="Yoshida Y."/>
            <person name="Fujiwara M."/>
            <person name="Mori M."/>
            <person name="Tomita M."/>
            <person name="Arakawa K."/>
        </authorList>
    </citation>
    <scope>NUCLEOTIDE SEQUENCE [LARGE SCALE GENOMIC DNA]</scope>
</reference>
<keyword evidence="3" id="KW-1185">Reference proteome</keyword>
<evidence type="ECO:0000256" key="1">
    <source>
        <dbReference type="SAM" id="MobiDB-lite"/>
    </source>
</evidence>
<evidence type="ECO:0000313" key="3">
    <source>
        <dbReference type="Proteomes" id="UP000499080"/>
    </source>
</evidence>
<organism evidence="2 3">
    <name type="scientific">Araneus ventricosus</name>
    <name type="common">Orbweaver spider</name>
    <name type="synonym">Epeira ventricosa</name>
    <dbReference type="NCBI Taxonomy" id="182803"/>
    <lineage>
        <taxon>Eukaryota</taxon>
        <taxon>Metazoa</taxon>
        <taxon>Ecdysozoa</taxon>
        <taxon>Arthropoda</taxon>
        <taxon>Chelicerata</taxon>
        <taxon>Arachnida</taxon>
        <taxon>Araneae</taxon>
        <taxon>Araneomorphae</taxon>
        <taxon>Entelegynae</taxon>
        <taxon>Araneoidea</taxon>
        <taxon>Araneidae</taxon>
        <taxon>Araneus</taxon>
    </lineage>
</organism>
<feature type="compositionally biased region" description="Basic and acidic residues" evidence="1">
    <location>
        <begin position="87"/>
        <end position="100"/>
    </location>
</feature>
<name>A0A4Y2N1L6_ARAVE</name>
<dbReference type="Proteomes" id="UP000499080">
    <property type="component" value="Unassembled WGS sequence"/>
</dbReference>
<protein>
    <submittedName>
        <fullName evidence="2">Uncharacterized protein</fullName>
    </submittedName>
</protein>
<evidence type="ECO:0000313" key="2">
    <source>
        <dbReference type="EMBL" id="GBN33298.1"/>
    </source>
</evidence>
<feature type="region of interest" description="Disordered" evidence="1">
    <location>
        <begin position="80"/>
        <end position="100"/>
    </location>
</feature>
<dbReference type="EMBL" id="BGPR01008360">
    <property type="protein sequence ID" value="GBN33298.1"/>
    <property type="molecule type" value="Genomic_DNA"/>
</dbReference>